<dbReference type="Proteomes" id="UP000676776">
    <property type="component" value="Unassembled WGS sequence"/>
</dbReference>
<reference evidence="1 2" key="1">
    <citation type="submission" date="2021-03" db="EMBL/GenBank/DDBJ databases">
        <title>Winogradskyella sp. nov., isolated from costal sediment.</title>
        <authorList>
            <person name="Gao C."/>
        </authorList>
    </citation>
    <scope>NUCLEOTIDE SEQUENCE [LARGE SCALE GENOMIC DNA]</scope>
    <source>
        <strain evidence="1 2">DF17</strain>
    </source>
</reference>
<protein>
    <submittedName>
        <fullName evidence="1">DUF1905 domain-containing protein</fullName>
    </submittedName>
</protein>
<dbReference type="InterPro" id="IPR015018">
    <property type="entry name" value="DUF1905"/>
</dbReference>
<accession>A0ABS3T5P3</accession>
<evidence type="ECO:0000313" key="1">
    <source>
        <dbReference type="EMBL" id="MBO3118065.1"/>
    </source>
</evidence>
<dbReference type="InterPro" id="IPR037079">
    <property type="entry name" value="AF2212/PG0164-like_sf"/>
</dbReference>
<name>A0ABS3T5P3_9FLAO</name>
<comment type="caution">
    <text evidence="1">The sequence shown here is derived from an EMBL/GenBank/DDBJ whole genome shotgun (WGS) entry which is preliminary data.</text>
</comment>
<dbReference type="SUPFAM" id="SSF141694">
    <property type="entry name" value="AF2212/PG0164-like"/>
    <property type="match status" value="1"/>
</dbReference>
<proteinExistence type="predicted"/>
<dbReference type="Pfam" id="PF08922">
    <property type="entry name" value="DUF1905"/>
    <property type="match status" value="1"/>
</dbReference>
<dbReference type="RefSeq" id="WP_208155438.1">
    <property type="nucleotide sequence ID" value="NZ_JAGEVF010000026.1"/>
</dbReference>
<dbReference type="Gene3D" id="2.40.30.100">
    <property type="entry name" value="AF2212/PG0164-like"/>
    <property type="match status" value="1"/>
</dbReference>
<organism evidence="1 2">
    <name type="scientific">Winogradskyella pelagia</name>
    <dbReference type="NCBI Taxonomy" id="2819984"/>
    <lineage>
        <taxon>Bacteria</taxon>
        <taxon>Pseudomonadati</taxon>
        <taxon>Bacteroidota</taxon>
        <taxon>Flavobacteriia</taxon>
        <taxon>Flavobacteriales</taxon>
        <taxon>Flavobacteriaceae</taxon>
        <taxon>Winogradskyella</taxon>
    </lineage>
</organism>
<dbReference type="EMBL" id="JAGEVF010000026">
    <property type="protein sequence ID" value="MBO3118065.1"/>
    <property type="molecule type" value="Genomic_DNA"/>
</dbReference>
<sequence>MNYIVENEKLTLQYIPGNGAWTYQLIIPNTKNIKGKWGDLKVSGTIDGYKIKNKNLGPVKNSDKKMSVNSEIRNAINKDGGDTVIVTLYLENQTGTNDNSEILECFKDAQVLQIFERLEKIEQTEILNEIWTVATDDQKAEKIIKAIENLEGKRR</sequence>
<keyword evidence="2" id="KW-1185">Reference proteome</keyword>
<gene>
    <name evidence="1" type="ORF">J4050_15035</name>
</gene>
<evidence type="ECO:0000313" key="2">
    <source>
        <dbReference type="Proteomes" id="UP000676776"/>
    </source>
</evidence>